<protein>
    <submittedName>
        <fullName evidence="1">Uncharacterized protein</fullName>
    </submittedName>
</protein>
<dbReference type="Proteomes" id="UP000607653">
    <property type="component" value="Unassembled WGS sequence"/>
</dbReference>
<organism evidence="1 2">
    <name type="scientific">Nelumbo nucifera</name>
    <name type="common">Sacred lotus</name>
    <dbReference type="NCBI Taxonomy" id="4432"/>
    <lineage>
        <taxon>Eukaryota</taxon>
        <taxon>Viridiplantae</taxon>
        <taxon>Streptophyta</taxon>
        <taxon>Embryophyta</taxon>
        <taxon>Tracheophyta</taxon>
        <taxon>Spermatophyta</taxon>
        <taxon>Magnoliopsida</taxon>
        <taxon>Proteales</taxon>
        <taxon>Nelumbonaceae</taxon>
        <taxon>Nelumbo</taxon>
    </lineage>
</organism>
<sequence>MAQRNPQCLDAFGRIFDICWIEPNGGSRGSKFGVWFLKNSGAGDDGKERLRQRFTGKYSSKTVPFLFLDFRHWVAKSKERPYEL</sequence>
<name>A0A822ZKP3_NELNU</name>
<dbReference type="EMBL" id="DUZY01000007">
    <property type="protein sequence ID" value="DAD45457.1"/>
    <property type="molecule type" value="Genomic_DNA"/>
</dbReference>
<comment type="caution">
    <text evidence="1">The sequence shown here is derived from an EMBL/GenBank/DDBJ whole genome shotgun (WGS) entry which is preliminary data.</text>
</comment>
<gene>
    <name evidence="1" type="ORF">HUJ06_003687</name>
</gene>
<accession>A0A822ZKP3</accession>
<dbReference type="AlphaFoldDB" id="A0A822ZKP3"/>
<keyword evidence="2" id="KW-1185">Reference proteome</keyword>
<evidence type="ECO:0000313" key="2">
    <source>
        <dbReference type="Proteomes" id="UP000607653"/>
    </source>
</evidence>
<reference evidence="1 2" key="1">
    <citation type="journal article" date="2020" name="Mol. Biol. Evol.">
        <title>Distinct Expression and Methylation Patterns for Genes with Different Fates following a Single Whole-Genome Duplication in Flowering Plants.</title>
        <authorList>
            <person name="Shi T."/>
            <person name="Rahmani R.S."/>
            <person name="Gugger P.F."/>
            <person name="Wang M."/>
            <person name="Li H."/>
            <person name="Zhang Y."/>
            <person name="Li Z."/>
            <person name="Wang Q."/>
            <person name="Van de Peer Y."/>
            <person name="Marchal K."/>
            <person name="Chen J."/>
        </authorList>
    </citation>
    <scope>NUCLEOTIDE SEQUENCE [LARGE SCALE GENOMIC DNA]</scope>
    <source>
        <tissue evidence="1">Leaf</tissue>
    </source>
</reference>
<evidence type="ECO:0000313" key="1">
    <source>
        <dbReference type="EMBL" id="DAD45457.1"/>
    </source>
</evidence>
<proteinExistence type="predicted"/>